<dbReference type="EMBL" id="JAGRRH010000013">
    <property type="protein sequence ID" value="KAG7361005.1"/>
    <property type="molecule type" value="Genomic_DNA"/>
</dbReference>
<evidence type="ECO:0000313" key="6">
    <source>
        <dbReference type="EMBL" id="KAG7361005.1"/>
    </source>
</evidence>
<sequence length="307" mass="33643">MTSFPASFGPHPILSSRFETLKISWALKCPQHILVVELYNPRKRNAISSKMWREIGHLFSNIIGQLDDDIRVIILKGYGHQAFTAGIDLGDASLFPTTTATTTTTKSDEETVDIARRGISFAPQIRDMQQCFTAIEQCAIPVIAAMEGTCIGAGLDLCCACDIRLCAANTRFSVREVQIGLAADIGTLQRLPKITGNDSRVRELCYTGEFFDASDALRIGLVSRICENLMQDALCLAQTIATNSPLAVTGTKRSLVYSRDRTVAEGLDHVAMHNALALMTDDIPEAVSAAKQKSKPQFQRIPKHSRL</sequence>
<keyword evidence="7" id="KW-1185">Reference proteome</keyword>
<organism evidence="6 7">
    <name type="scientific">Nitzschia inconspicua</name>
    <dbReference type="NCBI Taxonomy" id="303405"/>
    <lineage>
        <taxon>Eukaryota</taxon>
        <taxon>Sar</taxon>
        <taxon>Stramenopiles</taxon>
        <taxon>Ochrophyta</taxon>
        <taxon>Bacillariophyta</taxon>
        <taxon>Bacillariophyceae</taxon>
        <taxon>Bacillariophycidae</taxon>
        <taxon>Bacillariales</taxon>
        <taxon>Bacillariaceae</taxon>
        <taxon>Nitzschia</taxon>
    </lineage>
</organism>
<evidence type="ECO:0000256" key="3">
    <source>
        <dbReference type="ARBA" id="ARBA00022832"/>
    </source>
</evidence>
<dbReference type="Pfam" id="PF00378">
    <property type="entry name" value="ECH_1"/>
    <property type="match status" value="1"/>
</dbReference>
<dbReference type="InterPro" id="IPR045002">
    <property type="entry name" value="Ech1-like"/>
</dbReference>
<dbReference type="InterPro" id="IPR001753">
    <property type="entry name" value="Enoyl-CoA_hydra/iso"/>
</dbReference>
<dbReference type="OrthoDB" id="14970at2759"/>
<evidence type="ECO:0000313" key="7">
    <source>
        <dbReference type="Proteomes" id="UP000693970"/>
    </source>
</evidence>
<gene>
    <name evidence="6" type="ORF">IV203_036105</name>
</gene>
<proteinExistence type="inferred from homology"/>
<dbReference type="AlphaFoldDB" id="A0A9K3LFS8"/>
<keyword evidence="5" id="KW-0413">Isomerase</keyword>
<comment type="similarity">
    <text evidence="2">Belongs to the enoyl-CoA hydratase/isomerase family.</text>
</comment>
<comment type="caution">
    <text evidence="6">The sequence shown here is derived from an EMBL/GenBank/DDBJ whole genome shotgun (WGS) entry which is preliminary data.</text>
</comment>
<dbReference type="GO" id="GO:0006631">
    <property type="term" value="P:fatty acid metabolic process"/>
    <property type="evidence" value="ECO:0007669"/>
    <property type="project" value="UniProtKB-KW"/>
</dbReference>
<dbReference type="Proteomes" id="UP000693970">
    <property type="component" value="Unassembled WGS sequence"/>
</dbReference>
<dbReference type="GO" id="GO:0051750">
    <property type="term" value="F:delta(3,5)-delta(2,4)-dienoyl-CoA isomerase activity"/>
    <property type="evidence" value="ECO:0007669"/>
    <property type="project" value="TreeGrafter"/>
</dbReference>
<name>A0A9K3LFS8_9STRA</name>
<evidence type="ECO:0000256" key="4">
    <source>
        <dbReference type="ARBA" id="ARBA00023098"/>
    </source>
</evidence>
<reference evidence="6" key="2">
    <citation type="submission" date="2021-04" db="EMBL/GenBank/DDBJ databases">
        <authorList>
            <person name="Podell S."/>
        </authorList>
    </citation>
    <scope>NUCLEOTIDE SEQUENCE</scope>
    <source>
        <strain evidence="6">Hildebrandi</strain>
    </source>
</reference>
<reference evidence="6" key="1">
    <citation type="journal article" date="2021" name="Sci. Rep.">
        <title>Diploid genomic architecture of Nitzschia inconspicua, an elite biomass production diatom.</title>
        <authorList>
            <person name="Oliver A."/>
            <person name="Podell S."/>
            <person name="Pinowska A."/>
            <person name="Traller J.C."/>
            <person name="Smith S.R."/>
            <person name="McClure R."/>
            <person name="Beliaev A."/>
            <person name="Bohutskyi P."/>
            <person name="Hill E.A."/>
            <person name="Rabines A."/>
            <person name="Zheng H."/>
            <person name="Allen L.Z."/>
            <person name="Kuo A."/>
            <person name="Grigoriev I.V."/>
            <person name="Allen A.E."/>
            <person name="Hazlebeck D."/>
            <person name="Allen E.E."/>
        </authorList>
    </citation>
    <scope>NUCLEOTIDE SEQUENCE</scope>
    <source>
        <strain evidence="6">Hildebrandi</strain>
    </source>
</reference>
<protein>
    <submittedName>
        <fullName evidence="6">Enoyl-CoA hydratase</fullName>
    </submittedName>
</protein>
<dbReference type="PANTHER" id="PTHR43149:SF1">
    <property type="entry name" value="DELTA(3,5)-DELTA(2,4)-DIENOYL-COA ISOMERASE, MITOCHONDRIAL"/>
    <property type="match status" value="1"/>
</dbReference>
<keyword evidence="4" id="KW-0443">Lipid metabolism</keyword>
<dbReference type="CDD" id="cd06558">
    <property type="entry name" value="crotonase-like"/>
    <property type="match status" value="1"/>
</dbReference>
<dbReference type="FunFam" id="1.10.12.10:FF:000004">
    <property type="entry name" value="Delta3,5-delta2,4-dienoyl-CoA isomerase"/>
    <property type="match status" value="1"/>
</dbReference>
<accession>A0A9K3LFS8</accession>
<comment type="pathway">
    <text evidence="1">Lipid metabolism; fatty acid beta-oxidation.</text>
</comment>
<evidence type="ECO:0000256" key="1">
    <source>
        <dbReference type="ARBA" id="ARBA00005005"/>
    </source>
</evidence>
<evidence type="ECO:0000256" key="2">
    <source>
        <dbReference type="ARBA" id="ARBA00005254"/>
    </source>
</evidence>
<keyword evidence="3" id="KW-0276">Fatty acid metabolism</keyword>
<evidence type="ECO:0000256" key="5">
    <source>
        <dbReference type="ARBA" id="ARBA00023235"/>
    </source>
</evidence>
<dbReference type="PANTHER" id="PTHR43149">
    <property type="entry name" value="ENOYL-COA HYDRATASE"/>
    <property type="match status" value="1"/>
</dbReference>